<dbReference type="AlphaFoldDB" id="A0A285S4H1"/>
<evidence type="ECO:0000313" key="2">
    <source>
        <dbReference type="Proteomes" id="UP000219111"/>
    </source>
</evidence>
<reference evidence="2" key="1">
    <citation type="submission" date="2017-08" db="EMBL/GenBank/DDBJ databases">
        <authorList>
            <person name="Varghese N."/>
            <person name="Submissions S."/>
        </authorList>
    </citation>
    <scope>NUCLEOTIDE SEQUENCE [LARGE SCALE GENOMIC DNA]</scope>
    <source>
        <strain evidence="2">JA276</strain>
    </source>
</reference>
<protein>
    <submittedName>
        <fullName evidence="1">Uncharacterized protein DUF2849</fullName>
    </submittedName>
</protein>
<accession>A0A285S4H1</accession>
<name>A0A285S4H1_9RHOB</name>
<organism evidence="1 2">
    <name type="scientific">Rhodobacter maris</name>
    <dbReference type="NCBI Taxonomy" id="446682"/>
    <lineage>
        <taxon>Bacteria</taxon>
        <taxon>Pseudomonadati</taxon>
        <taxon>Pseudomonadota</taxon>
        <taxon>Alphaproteobacteria</taxon>
        <taxon>Rhodobacterales</taxon>
        <taxon>Rhodobacter group</taxon>
        <taxon>Rhodobacter</taxon>
    </lineage>
</organism>
<dbReference type="InterPro" id="IPR021270">
    <property type="entry name" value="DUF2849"/>
</dbReference>
<dbReference type="OrthoDB" id="5738806at2"/>
<dbReference type="EMBL" id="OBMT01000002">
    <property type="protein sequence ID" value="SOB99814.1"/>
    <property type="molecule type" value="Genomic_DNA"/>
</dbReference>
<proteinExistence type="predicted"/>
<sequence length="103" mass="11001">MSNAQVISANDLRAGHTVYRAADGAWVRDIAEAALIDDPAEAQLALLDAIGHATVIVGAYLVEVRPTPAGPEPVALRERFRARGPSIRPSKASRLQEKAQAYV</sequence>
<dbReference type="Proteomes" id="UP000219111">
    <property type="component" value="Unassembled WGS sequence"/>
</dbReference>
<keyword evidence="2" id="KW-1185">Reference proteome</keyword>
<evidence type="ECO:0000313" key="1">
    <source>
        <dbReference type="EMBL" id="SOB99814.1"/>
    </source>
</evidence>
<dbReference type="Pfam" id="PF11011">
    <property type="entry name" value="DUF2849"/>
    <property type="match status" value="1"/>
</dbReference>
<dbReference type="RefSeq" id="WP_097069113.1">
    <property type="nucleotide sequence ID" value="NZ_OBMT01000002.1"/>
</dbReference>
<gene>
    <name evidence="1" type="ORF">SAMN05877831_102238</name>
</gene>